<dbReference type="Gene3D" id="3.40.50.1010">
    <property type="entry name" value="5'-nuclease"/>
    <property type="match status" value="1"/>
</dbReference>
<dbReference type="InterPro" id="IPR022907">
    <property type="entry name" value="VapC_family"/>
</dbReference>
<comment type="caution">
    <text evidence="8">The sequence shown here is derived from an EMBL/GenBank/DDBJ whole genome shotgun (WGS) entry which is preliminary data.</text>
</comment>
<dbReference type="AlphaFoldDB" id="A0A552WVT3"/>
<name>A0A552WVT3_9MICO</name>
<evidence type="ECO:0000256" key="2">
    <source>
        <dbReference type="ARBA" id="ARBA00022722"/>
    </source>
</evidence>
<evidence type="ECO:0000256" key="6">
    <source>
        <dbReference type="HAMAP-Rule" id="MF_00265"/>
    </source>
</evidence>
<dbReference type="RefSeq" id="WP_143417192.1">
    <property type="nucleotide sequence ID" value="NZ_VJXR01000006.1"/>
</dbReference>
<protein>
    <recommendedName>
        <fullName evidence="6">Ribonuclease VapC</fullName>
        <shortName evidence="6">RNase VapC</shortName>
        <ecNumber evidence="6">3.1.-.-</ecNumber>
    </recommendedName>
    <alternativeName>
        <fullName evidence="6">Toxin VapC</fullName>
    </alternativeName>
</protein>
<dbReference type="GO" id="GO:0016788">
    <property type="term" value="F:hydrolase activity, acting on ester bonds"/>
    <property type="evidence" value="ECO:0007669"/>
    <property type="project" value="InterPro"/>
</dbReference>
<keyword evidence="1 6" id="KW-1277">Toxin-antitoxin system</keyword>
<dbReference type="GO" id="GO:0090729">
    <property type="term" value="F:toxin activity"/>
    <property type="evidence" value="ECO:0007669"/>
    <property type="project" value="UniProtKB-KW"/>
</dbReference>
<keyword evidence="3 6" id="KW-0479">Metal-binding</keyword>
<comment type="cofactor">
    <cofactor evidence="6">
        <name>Mg(2+)</name>
        <dbReference type="ChEBI" id="CHEBI:18420"/>
    </cofactor>
</comment>
<accession>A0A552WVT3</accession>
<dbReference type="InterPro" id="IPR006226">
    <property type="entry name" value="Mtu_PIN"/>
</dbReference>
<evidence type="ECO:0000259" key="7">
    <source>
        <dbReference type="Pfam" id="PF01850"/>
    </source>
</evidence>
<dbReference type="NCBIfam" id="TIGR00028">
    <property type="entry name" value="Mtu_PIN_fam"/>
    <property type="match status" value="1"/>
</dbReference>
<dbReference type="Proteomes" id="UP000318693">
    <property type="component" value="Unassembled WGS sequence"/>
</dbReference>
<evidence type="ECO:0000313" key="8">
    <source>
        <dbReference type="EMBL" id="TRW46835.1"/>
    </source>
</evidence>
<evidence type="ECO:0000256" key="4">
    <source>
        <dbReference type="ARBA" id="ARBA00022801"/>
    </source>
</evidence>
<proteinExistence type="inferred from homology"/>
<keyword evidence="5 6" id="KW-0460">Magnesium</keyword>
<keyword evidence="4 6" id="KW-0378">Hydrolase</keyword>
<dbReference type="GO" id="GO:0000287">
    <property type="term" value="F:magnesium ion binding"/>
    <property type="evidence" value="ECO:0007669"/>
    <property type="project" value="UniProtKB-UniRule"/>
</dbReference>
<dbReference type="Pfam" id="PF01850">
    <property type="entry name" value="PIN"/>
    <property type="match status" value="1"/>
</dbReference>
<dbReference type="EC" id="3.1.-.-" evidence="6"/>
<comment type="function">
    <text evidence="6">Toxic component of a toxin-antitoxin (TA) system. An RNase.</text>
</comment>
<sequence>MSRFLLDSNVLIAATIAEHEHHDAAATWLADAEGFAVCPVVEGALVRFLMRIGESGDTASQILAAVRSHPRSQFWPDAVSYGDVELSRIRGHRQVTDAYLARLASSQGSLLATFDTTLAAQWPDQTMLIPQHEKTYSPDV</sequence>
<feature type="domain" description="PIN" evidence="7">
    <location>
        <begin position="5"/>
        <end position="119"/>
    </location>
</feature>
<reference evidence="8 9" key="1">
    <citation type="submission" date="2019-07" db="EMBL/GenBank/DDBJ databases">
        <title>Georgenia wutianyii sp. nov. and Georgenia *** sp. nov. isolated from plateau pika (Ochotona curzoniae) in the Qinghai-Tibet plateau of China.</title>
        <authorList>
            <person name="Tian Z."/>
        </authorList>
    </citation>
    <scope>NUCLEOTIDE SEQUENCE [LARGE SCALE GENOMIC DNA]</scope>
    <source>
        <strain evidence="8 9">Z446</strain>
    </source>
</reference>
<feature type="binding site" evidence="6">
    <location>
        <position position="7"/>
    </location>
    <ligand>
        <name>Mg(2+)</name>
        <dbReference type="ChEBI" id="CHEBI:18420"/>
    </ligand>
</feature>
<dbReference type="SUPFAM" id="SSF88723">
    <property type="entry name" value="PIN domain-like"/>
    <property type="match status" value="1"/>
</dbReference>
<dbReference type="HAMAP" id="MF_00265">
    <property type="entry name" value="VapC_Nob1"/>
    <property type="match status" value="1"/>
</dbReference>
<keyword evidence="9" id="KW-1185">Reference proteome</keyword>
<evidence type="ECO:0000313" key="9">
    <source>
        <dbReference type="Proteomes" id="UP000318693"/>
    </source>
</evidence>
<keyword evidence="6" id="KW-0800">Toxin</keyword>
<comment type="similarity">
    <text evidence="6">Belongs to the PINc/VapC protein family.</text>
</comment>
<keyword evidence="2 6" id="KW-0540">Nuclease</keyword>
<feature type="binding site" evidence="6">
    <location>
        <position position="97"/>
    </location>
    <ligand>
        <name>Mg(2+)</name>
        <dbReference type="ChEBI" id="CHEBI:18420"/>
    </ligand>
</feature>
<evidence type="ECO:0000256" key="1">
    <source>
        <dbReference type="ARBA" id="ARBA00022649"/>
    </source>
</evidence>
<dbReference type="GO" id="GO:0045926">
    <property type="term" value="P:negative regulation of growth"/>
    <property type="evidence" value="ECO:0007669"/>
    <property type="project" value="UniProtKB-ARBA"/>
</dbReference>
<evidence type="ECO:0000256" key="5">
    <source>
        <dbReference type="ARBA" id="ARBA00022842"/>
    </source>
</evidence>
<gene>
    <name evidence="6" type="primary">vapC</name>
    <name evidence="8" type="ORF">FJ693_03740</name>
</gene>
<dbReference type="EMBL" id="VJXR01000006">
    <property type="protein sequence ID" value="TRW46835.1"/>
    <property type="molecule type" value="Genomic_DNA"/>
</dbReference>
<evidence type="ECO:0000256" key="3">
    <source>
        <dbReference type="ARBA" id="ARBA00022723"/>
    </source>
</evidence>
<dbReference type="InterPro" id="IPR002716">
    <property type="entry name" value="PIN_dom"/>
</dbReference>
<dbReference type="InterPro" id="IPR029060">
    <property type="entry name" value="PIN-like_dom_sf"/>
</dbReference>
<organism evidence="8 9">
    <name type="scientific">Georgenia yuyongxinii</name>
    <dbReference type="NCBI Taxonomy" id="2589797"/>
    <lineage>
        <taxon>Bacteria</taxon>
        <taxon>Bacillati</taxon>
        <taxon>Actinomycetota</taxon>
        <taxon>Actinomycetes</taxon>
        <taxon>Micrococcales</taxon>
        <taxon>Bogoriellaceae</taxon>
        <taxon>Georgenia</taxon>
    </lineage>
</organism>
<dbReference type="GO" id="GO:0004540">
    <property type="term" value="F:RNA nuclease activity"/>
    <property type="evidence" value="ECO:0007669"/>
    <property type="project" value="InterPro"/>
</dbReference>